<dbReference type="Pfam" id="PF03033">
    <property type="entry name" value="Glyco_transf_28"/>
    <property type="match status" value="1"/>
</dbReference>
<dbReference type="SUPFAM" id="SSF53756">
    <property type="entry name" value="UDP-Glycosyltransferase/glycogen phosphorylase"/>
    <property type="match status" value="1"/>
</dbReference>
<accession>A0AAU6SA14</accession>
<gene>
    <name evidence="3" type="ORF">MRBLWS13_001393</name>
</gene>
<dbReference type="RefSeq" id="WP_349428292.1">
    <property type="nucleotide sequence ID" value="NZ_CP151632.1"/>
</dbReference>
<name>A0AAU6SA14_9MICO</name>
<dbReference type="GO" id="GO:0033072">
    <property type="term" value="P:vancomycin biosynthetic process"/>
    <property type="evidence" value="ECO:0007669"/>
    <property type="project" value="UniProtKB-ARBA"/>
</dbReference>
<dbReference type="InterPro" id="IPR004276">
    <property type="entry name" value="GlycoTrans_28_N"/>
</dbReference>
<feature type="domain" description="Erythromycin biosynthesis protein CIII-like C-terminal" evidence="2">
    <location>
        <begin position="298"/>
        <end position="409"/>
    </location>
</feature>
<dbReference type="PANTHER" id="PTHR48050">
    <property type="entry name" value="STEROL 3-BETA-GLUCOSYLTRANSFERASE"/>
    <property type="match status" value="1"/>
</dbReference>
<dbReference type="InterPro" id="IPR050426">
    <property type="entry name" value="Glycosyltransferase_28"/>
</dbReference>
<evidence type="ECO:0000259" key="2">
    <source>
        <dbReference type="Pfam" id="PF06722"/>
    </source>
</evidence>
<dbReference type="CDD" id="cd03784">
    <property type="entry name" value="GT1_Gtf-like"/>
    <property type="match status" value="1"/>
</dbReference>
<dbReference type="PANTHER" id="PTHR48050:SF13">
    <property type="entry name" value="STEROL 3-BETA-GLUCOSYLTRANSFERASE UGT80A2"/>
    <property type="match status" value="1"/>
</dbReference>
<dbReference type="FunFam" id="3.40.50.2000:FF:000009">
    <property type="entry name" value="Sterol 3-beta-glucosyltransferase UGT80A2"/>
    <property type="match status" value="1"/>
</dbReference>
<organism evidence="3">
    <name type="scientific">Microbacterium sp. LWS13-1.2</name>
    <dbReference type="NCBI Taxonomy" id="3135264"/>
    <lineage>
        <taxon>Bacteria</taxon>
        <taxon>Bacillati</taxon>
        <taxon>Actinomycetota</taxon>
        <taxon>Actinomycetes</taxon>
        <taxon>Micrococcales</taxon>
        <taxon>Microbacteriaceae</taxon>
        <taxon>Microbacterium</taxon>
    </lineage>
</organism>
<dbReference type="Gene3D" id="3.40.50.2000">
    <property type="entry name" value="Glycogen Phosphorylase B"/>
    <property type="match status" value="2"/>
</dbReference>
<evidence type="ECO:0000313" key="3">
    <source>
        <dbReference type="EMBL" id="WZO33759.1"/>
    </source>
</evidence>
<sequence length="421" mass="45698">MRVLILTFGTRGDVEPFAALAQRLTAAGHTAVLAAPEPYRETVAADVDFEPMATEMDRVMRAGMTRLRGPAHALTLAREMAQGMRVSLQEQWQIAQQVQPTVIVGHPKALGGLHVAERLGLPFVASLPLPFLTPTSAFPVPFLSRQLPGSLNRISYDFNRFTALAYGGMINRFRRETLGLSRMSRRTDYLTTREGAAVPVLYPFSRHVVPVPADYPSSAHVTGYWFGESARGWEPPRDLAEFLGGDRPVIYLGFGSMAFGGRAEDRGRLVREALDEVGARAVVSTGWGALTIEPNEYIHPVDEVPHDWLFSRVDAVVHHSGSGTTAAGLRAGKPTLVCPVLGDQPFWGRRVHELGVGPRPLPLPRATSNALAARLAELLSNATYAASASTLSAQLASEDGPDAAIRVLEQIELQAGRHHGR</sequence>
<dbReference type="GO" id="GO:0008194">
    <property type="term" value="F:UDP-glycosyltransferase activity"/>
    <property type="evidence" value="ECO:0007669"/>
    <property type="project" value="InterPro"/>
</dbReference>
<dbReference type="InterPro" id="IPR010610">
    <property type="entry name" value="EryCIII-like_C"/>
</dbReference>
<dbReference type="GO" id="GO:0005975">
    <property type="term" value="P:carbohydrate metabolic process"/>
    <property type="evidence" value="ECO:0007669"/>
    <property type="project" value="InterPro"/>
</dbReference>
<dbReference type="AlphaFoldDB" id="A0AAU6SA14"/>
<dbReference type="GO" id="GO:0016758">
    <property type="term" value="F:hexosyltransferase activity"/>
    <property type="evidence" value="ECO:0007669"/>
    <property type="project" value="InterPro"/>
</dbReference>
<dbReference type="InterPro" id="IPR002213">
    <property type="entry name" value="UDP_glucos_trans"/>
</dbReference>
<proteinExistence type="predicted"/>
<evidence type="ECO:0000259" key="1">
    <source>
        <dbReference type="Pfam" id="PF03033"/>
    </source>
</evidence>
<reference evidence="3" key="1">
    <citation type="submission" date="2024-04" db="EMBL/GenBank/DDBJ databases">
        <authorList>
            <person name="Roder T."/>
            <person name="Oberhansli S."/>
            <person name="Kreuzer M."/>
        </authorList>
    </citation>
    <scope>NUCLEOTIDE SEQUENCE</scope>
    <source>
        <strain evidence="3">LWS13-1.2</strain>
    </source>
</reference>
<dbReference type="EMBL" id="CP151632">
    <property type="protein sequence ID" value="WZO33759.1"/>
    <property type="molecule type" value="Genomic_DNA"/>
</dbReference>
<dbReference type="Pfam" id="PF06722">
    <property type="entry name" value="EryCIII-like_C"/>
    <property type="match status" value="1"/>
</dbReference>
<protein>
    <submittedName>
        <fullName evidence="3">Glycosyltransferase</fullName>
    </submittedName>
</protein>
<feature type="domain" description="Glycosyltransferase family 28 N-terminal" evidence="1">
    <location>
        <begin position="3"/>
        <end position="131"/>
    </location>
</feature>